<dbReference type="InterPro" id="IPR000262">
    <property type="entry name" value="FMN-dep_DH"/>
</dbReference>
<evidence type="ECO:0000256" key="8">
    <source>
        <dbReference type="ARBA" id="ARBA00023229"/>
    </source>
</evidence>
<proteinExistence type="inferred from homology"/>
<evidence type="ECO:0000256" key="1">
    <source>
        <dbReference type="ARBA" id="ARBA00001917"/>
    </source>
</evidence>
<reference evidence="13" key="1">
    <citation type="submission" date="2022-04" db="EMBL/GenBank/DDBJ databases">
        <title>Complete genome sequences of Ezakiella coagulans and Fenollaria massiliensis.</title>
        <authorList>
            <person name="France M.T."/>
            <person name="Clifford J."/>
            <person name="Narina S."/>
            <person name="Rutt L."/>
            <person name="Ravel J."/>
        </authorList>
    </citation>
    <scope>NUCLEOTIDE SEQUENCE</scope>
    <source>
        <strain evidence="13">C0061C2</strain>
    </source>
</reference>
<dbReference type="PANTHER" id="PTHR43665:SF1">
    <property type="entry name" value="ISOPENTENYL-DIPHOSPHATE DELTA-ISOMERASE"/>
    <property type="match status" value="1"/>
</dbReference>
<dbReference type="GO" id="GO:0070402">
    <property type="term" value="F:NADPH binding"/>
    <property type="evidence" value="ECO:0007669"/>
    <property type="project" value="UniProtKB-UniRule"/>
</dbReference>
<dbReference type="Gene3D" id="3.20.20.70">
    <property type="entry name" value="Aldolase class I"/>
    <property type="match status" value="1"/>
</dbReference>
<dbReference type="HAMAP" id="MF_00354">
    <property type="entry name" value="Idi_2"/>
    <property type="match status" value="1"/>
</dbReference>
<dbReference type="RefSeq" id="WP_249242483.1">
    <property type="nucleotide sequence ID" value="NZ_CP096649.1"/>
</dbReference>
<keyword evidence="3 11" id="KW-0285">Flavoprotein</keyword>
<keyword evidence="9 11" id="KW-0413">Isomerase</keyword>
<feature type="binding site" evidence="11">
    <location>
        <position position="97"/>
    </location>
    <ligand>
        <name>FMN</name>
        <dbReference type="ChEBI" id="CHEBI:58210"/>
    </ligand>
</feature>
<keyword evidence="14" id="KW-1185">Reference proteome</keyword>
<dbReference type="Pfam" id="PF01070">
    <property type="entry name" value="FMN_dh"/>
    <property type="match status" value="1"/>
</dbReference>
<dbReference type="GO" id="GO:0000287">
    <property type="term" value="F:magnesium ion binding"/>
    <property type="evidence" value="ECO:0007669"/>
    <property type="project" value="UniProtKB-UniRule"/>
</dbReference>
<dbReference type="AlphaFoldDB" id="A0A9E7IV60"/>
<accession>A0A9E7IV60</accession>
<comment type="cofactor">
    <cofactor evidence="11">
        <name>Mg(2+)</name>
        <dbReference type="ChEBI" id="CHEBI:18420"/>
    </cofactor>
</comment>
<feature type="binding site" evidence="11">
    <location>
        <position position="157"/>
    </location>
    <ligand>
        <name>Mg(2+)</name>
        <dbReference type="ChEBI" id="CHEBI:18420"/>
    </ligand>
</feature>
<evidence type="ECO:0000259" key="12">
    <source>
        <dbReference type="Pfam" id="PF01070"/>
    </source>
</evidence>
<name>A0A9E7IV60_9FIRM</name>
<feature type="domain" description="FMN-dependent dehydrogenase" evidence="12">
    <location>
        <begin position="171"/>
        <end position="329"/>
    </location>
</feature>
<keyword evidence="8 11" id="KW-0414">Isoprene biosynthesis</keyword>
<evidence type="ECO:0000256" key="5">
    <source>
        <dbReference type="ARBA" id="ARBA00022723"/>
    </source>
</evidence>
<dbReference type="Proteomes" id="UP000831151">
    <property type="component" value="Chromosome"/>
</dbReference>
<feature type="binding site" evidence="11">
    <location>
        <position position="218"/>
    </location>
    <ligand>
        <name>FMN</name>
        <dbReference type="ChEBI" id="CHEBI:58210"/>
    </ligand>
</feature>
<organism evidence="13 14">
    <name type="scientific">Fenollaria massiliensis</name>
    <dbReference type="NCBI Taxonomy" id="938288"/>
    <lineage>
        <taxon>Bacteria</taxon>
        <taxon>Bacillati</taxon>
        <taxon>Bacillota</taxon>
        <taxon>Clostridia</taxon>
        <taxon>Eubacteriales</taxon>
        <taxon>Fenollaria</taxon>
    </lineage>
</organism>
<evidence type="ECO:0000313" key="13">
    <source>
        <dbReference type="EMBL" id="UQK58944.1"/>
    </source>
</evidence>
<keyword evidence="6 11" id="KW-0460">Magnesium</keyword>
<sequence length="345" mass="38843">MKKIDYKEKVKELHLTNFLRAEDGSTDTLLSDVFIDNNSLPELSIDEVRLEKKFFNRNFSRPFYINAMTGGTEKALRINEILARLAKDYNIPMMLGSEKVAVVDNKFPETFTIAREVNKDGYLIANVGATADLDVMKKAVELINANAIAIHLNAFQELINCNGDRDFTSYMKNIEAALNYFKLPIIVKECGFGMSQRNIEDLAKLGVKYIDISGAGGTNFARIESMANAAEDFSDIFDFGTPTALSILYARELKKKYKFTLIASGGIRTAMDAFKAYVIGADVVALGGELLKYVYHGSYEASKDYLDSFSEKLRKLMLITSSRNTGELKHVRYKLKGRLKELWED</sequence>
<dbReference type="GO" id="GO:0005737">
    <property type="term" value="C:cytoplasm"/>
    <property type="evidence" value="ECO:0007669"/>
    <property type="project" value="UniProtKB-SubCell"/>
</dbReference>
<dbReference type="PIRSF" id="PIRSF003314">
    <property type="entry name" value="IPP_isomerase"/>
    <property type="match status" value="1"/>
</dbReference>
<comment type="subcellular location">
    <subcellularLocation>
        <location evidence="11">Cytoplasm</location>
    </subcellularLocation>
</comment>
<keyword evidence="5 11" id="KW-0479">Metal-binding</keyword>
<keyword evidence="4 11" id="KW-0288">FMN</keyword>
<evidence type="ECO:0000256" key="3">
    <source>
        <dbReference type="ARBA" id="ARBA00022630"/>
    </source>
</evidence>
<feature type="binding site" evidence="11">
    <location>
        <begin position="97"/>
        <end position="99"/>
    </location>
    <ligand>
        <name>substrate</name>
    </ligand>
</feature>
<feature type="binding site" evidence="11">
    <location>
        <begin position="266"/>
        <end position="268"/>
    </location>
    <ligand>
        <name>FMN</name>
        <dbReference type="ChEBI" id="CHEBI:58210"/>
    </ligand>
</feature>
<dbReference type="GO" id="GO:0016491">
    <property type="term" value="F:oxidoreductase activity"/>
    <property type="evidence" value="ECO:0007669"/>
    <property type="project" value="InterPro"/>
</dbReference>
<comment type="function">
    <text evidence="11">Involved in the biosynthesis of isoprenoids. Catalyzes the 1,3-allylic rearrangement of the homoallylic substrate isopentenyl (IPP) to its allylic isomer, dimethylallyl diphosphate (DMAPP).</text>
</comment>
<evidence type="ECO:0000256" key="7">
    <source>
        <dbReference type="ARBA" id="ARBA00022857"/>
    </source>
</evidence>
<comment type="cofactor">
    <cofactor evidence="1 11">
        <name>FMN</name>
        <dbReference type="ChEBI" id="CHEBI:58210"/>
    </cofactor>
</comment>
<dbReference type="PANTHER" id="PTHR43665">
    <property type="entry name" value="ISOPENTENYL-DIPHOSPHATE DELTA-ISOMERASE"/>
    <property type="match status" value="1"/>
</dbReference>
<gene>
    <name evidence="11 13" type="primary">fni</name>
    <name evidence="13" type="ORF">M1R53_06800</name>
</gene>
<evidence type="ECO:0000256" key="9">
    <source>
        <dbReference type="ARBA" id="ARBA00023235"/>
    </source>
</evidence>
<comment type="subunit">
    <text evidence="10 11">Homooctamer. Dimer of tetramers.</text>
</comment>
<dbReference type="EMBL" id="CP096649">
    <property type="protein sequence ID" value="UQK58944.1"/>
    <property type="molecule type" value="Genomic_DNA"/>
</dbReference>
<comment type="similarity">
    <text evidence="11">Belongs to the IPP isomerase type 2 family.</text>
</comment>
<dbReference type="EC" id="5.3.3.2" evidence="11"/>
<feature type="binding site" evidence="11">
    <location>
        <position position="188"/>
    </location>
    <ligand>
        <name>FMN</name>
        <dbReference type="ChEBI" id="CHEBI:58210"/>
    </ligand>
</feature>
<comment type="cofactor">
    <cofactor evidence="11">
        <name>NADPH</name>
        <dbReference type="ChEBI" id="CHEBI:57783"/>
    </cofactor>
</comment>
<keyword evidence="2 11" id="KW-0963">Cytoplasm</keyword>
<feature type="binding site" evidence="11">
    <location>
        <position position="156"/>
    </location>
    <ligand>
        <name>substrate</name>
    </ligand>
</feature>
<dbReference type="InterPro" id="IPR013785">
    <property type="entry name" value="Aldolase_TIM"/>
</dbReference>
<evidence type="ECO:0000256" key="6">
    <source>
        <dbReference type="ARBA" id="ARBA00022842"/>
    </source>
</evidence>
<evidence type="ECO:0000256" key="4">
    <source>
        <dbReference type="ARBA" id="ARBA00022643"/>
    </source>
</evidence>
<dbReference type="GO" id="GO:0010181">
    <property type="term" value="F:FMN binding"/>
    <property type="evidence" value="ECO:0007669"/>
    <property type="project" value="UniProtKB-UniRule"/>
</dbReference>
<feature type="binding site" evidence="11">
    <location>
        <begin position="67"/>
        <end position="69"/>
    </location>
    <ligand>
        <name>FMN</name>
        <dbReference type="ChEBI" id="CHEBI:58210"/>
    </ligand>
</feature>
<evidence type="ECO:0000313" key="14">
    <source>
        <dbReference type="Proteomes" id="UP000831151"/>
    </source>
</evidence>
<dbReference type="GO" id="GO:0004452">
    <property type="term" value="F:isopentenyl-diphosphate delta-isomerase activity"/>
    <property type="evidence" value="ECO:0007669"/>
    <property type="project" value="UniProtKB-UniRule"/>
</dbReference>
<evidence type="ECO:0000256" key="11">
    <source>
        <dbReference type="HAMAP-Rule" id="MF_00354"/>
    </source>
</evidence>
<dbReference type="GO" id="GO:0008299">
    <property type="term" value="P:isoprenoid biosynthetic process"/>
    <property type="evidence" value="ECO:0007669"/>
    <property type="project" value="UniProtKB-UniRule"/>
</dbReference>
<dbReference type="SUPFAM" id="SSF51395">
    <property type="entry name" value="FMN-linked oxidoreductases"/>
    <property type="match status" value="1"/>
</dbReference>
<dbReference type="KEGG" id="fms:M1R53_06800"/>
<protein>
    <recommendedName>
        <fullName evidence="11">Isopentenyl-diphosphate delta-isomerase</fullName>
        <shortName evidence="11">IPP isomerase</shortName>
        <ecNumber evidence="11">5.3.3.2</ecNumber>
    </recommendedName>
    <alternativeName>
        <fullName evidence="11">Isopentenyl diphosphate:dimethylallyl diphosphate isomerase</fullName>
    </alternativeName>
    <alternativeName>
        <fullName evidence="11">Isopentenyl pyrophosphate isomerase</fullName>
    </alternativeName>
    <alternativeName>
        <fullName evidence="11">Type 2 isopentenyl diphosphate isomerase</fullName>
        <shortName evidence="11">IDI-2</shortName>
    </alternativeName>
</protein>
<comment type="catalytic activity">
    <reaction evidence="11">
        <text>isopentenyl diphosphate = dimethylallyl diphosphate</text>
        <dbReference type="Rhea" id="RHEA:23284"/>
        <dbReference type="ChEBI" id="CHEBI:57623"/>
        <dbReference type="ChEBI" id="CHEBI:128769"/>
        <dbReference type="EC" id="5.3.3.2"/>
    </reaction>
</comment>
<evidence type="ECO:0000256" key="10">
    <source>
        <dbReference type="ARBA" id="ARBA00025810"/>
    </source>
</evidence>
<keyword evidence="7 11" id="KW-0521">NADP</keyword>
<comment type="caution">
    <text evidence="11">Lacks conserved residue(s) required for the propagation of feature annotation.</text>
</comment>
<dbReference type="NCBIfam" id="TIGR02151">
    <property type="entry name" value="IPP_isom_2"/>
    <property type="match status" value="1"/>
</dbReference>
<feature type="binding site" evidence="11">
    <location>
        <position position="213"/>
    </location>
    <ligand>
        <name>FMN</name>
        <dbReference type="ChEBI" id="CHEBI:58210"/>
    </ligand>
</feature>
<evidence type="ECO:0000256" key="2">
    <source>
        <dbReference type="ARBA" id="ARBA00022490"/>
    </source>
</evidence>
<feature type="binding site" evidence="11">
    <location>
        <position position="126"/>
    </location>
    <ligand>
        <name>FMN</name>
        <dbReference type="ChEBI" id="CHEBI:58210"/>
    </ligand>
</feature>
<dbReference type="InterPro" id="IPR011179">
    <property type="entry name" value="IPdP_isomerase"/>
</dbReference>